<dbReference type="AlphaFoldDB" id="A0A6J4H0N9"/>
<evidence type="ECO:0000313" key="3">
    <source>
        <dbReference type="EMBL" id="CAA9211783.1"/>
    </source>
</evidence>
<keyword evidence="2" id="KW-0472">Membrane</keyword>
<evidence type="ECO:0000256" key="2">
    <source>
        <dbReference type="SAM" id="Phobius"/>
    </source>
</evidence>
<gene>
    <name evidence="3" type="ORF">AVDCRST_MAG77-312</name>
</gene>
<keyword evidence="2" id="KW-1133">Transmembrane helix</keyword>
<keyword evidence="2" id="KW-0812">Transmembrane</keyword>
<accession>A0A6J4H0N9</accession>
<name>A0A6J4H0N9_9CHLR</name>
<sequence length="185" mass="20805">MWRTAASMMLTFSALGWAIFSAALCFLYGSTFWIDLFGRFGAFYSALASFAVCFYGARFLLRLADKLIEPYTGPFGGAVYKGAPADTFYRDWPGYAAGVIRNRRYAFYARTRQWEKLHALEAEHALAGPSNTATMPEPPHPRRTSMASRATLDETRRAARRTSVKAPRIERWAALDDEETLPAHS</sequence>
<proteinExistence type="predicted"/>
<organism evidence="3">
    <name type="scientific">uncultured Chloroflexota bacterium</name>
    <dbReference type="NCBI Taxonomy" id="166587"/>
    <lineage>
        <taxon>Bacteria</taxon>
        <taxon>Bacillati</taxon>
        <taxon>Chloroflexota</taxon>
        <taxon>environmental samples</taxon>
    </lineage>
</organism>
<reference evidence="3" key="1">
    <citation type="submission" date="2020-02" db="EMBL/GenBank/DDBJ databases">
        <authorList>
            <person name="Meier V. D."/>
        </authorList>
    </citation>
    <scope>NUCLEOTIDE SEQUENCE</scope>
    <source>
        <strain evidence="3">AVDCRST_MAG77</strain>
    </source>
</reference>
<feature type="transmembrane region" description="Helical" evidence="2">
    <location>
        <begin position="41"/>
        <end position="61"/>
    </location>
</feature>
<dbReference type="EMBL" id="CADCTC010000002">
    <property type="protein sequence ID" value="CAA9211783.1"/>
    <property type="molecule type" value="Genomic_DNA"/>
</dbReference>
<feature type="region of interest" description="Disordered" evidence="1">
    <location>
        <begin position="128"/>
        <end position="165"/>
    </location>
</feature>
<protein>
    <submittedName>
        <fullName evidence="3">Uncharacterized protein</fullName>
    </submittedName>
</protein>
<evidence type="ECO:0000256" key="1">
    <source>
        <dbReference type="SAM" id="MobiDB-lite"/>
    </source>
</evidence>